<evidence type="ECO:0000259" key="2">
    <source>
        <dbReference type="Pfam" id="PF10180"/>
    </source>
</evidence>
<reference evidence="3 4" key="1">
    <citation type="journal article" date="2019" name="Commun. Biol.">
        <title>The bagworm genome reveals a unique fibroin gene that provides high tensile strength.</title>
        <authorList>
            <person name="Kono N."/>
            <person name="Nakamura H."/>
            <person name="Ohtoshi R."/>
            <person name="Tomita M."/>
            <person name="Numata K."/>
            <person name="Arakawa K."/>
        </authorList>
    </citation>
    <scope>NUCLEOTIDE SEQUENCE [LARGE SCALE GENOMIC DNA]</scope>
</reference>
<dbReference type="Pfam" id="PF10180">
    <property type="entry name" value="WKF"/>
    <property type="match status" value="1"/>
</dbReference>
<accession>A0A4C1WWU5</accession>
<feature type="region of interest" description="Disordered" evidence="1">
    <location>
        <begin position="1"/>
        <end position="87"/>
    </location>
</feature>
<dbReference type="Proteomes" id="UP000299102">
    <property type="component" value="Unassembled WGS sequence"/>
</dbReference>
<feature type="compositionally biased region" description="Basic and acidic residues" evidence="1">
    <location>
        <begin position="13"/>
        <end position="25"/>
    </location>
</feature>
<proteinExistence type="predicted"/>
<dbReference type="EMBL" id="BGZK01000681">
    <property type="protein sequence ID" value="GBP55918.1"/>
    <property type="molecule type" value="Genomic_DNA"/>
</dbReference>
<feature type="domain" description="WKF" evidence="2">
    <location>
        <begin position="118"/>
        <end position="180"/>
    </location>
</feature>
<comment type="caution">
    <text evidence="3">The sequence shown here is derived from an EMBL/GenBank/DDBJ whole genome shotgun (WGS) entry which is preliminary data.</text>
</comment>
<evidence type="ECO:0000313" key="4">
    <source>
        <dbReference type="Proteomes" id="UP000299102"/>
    </source>
</evidence>
<dbReference type="OrthoDB" id="10261563at2759"/>
<protein>
    <submittedName>
        <fullName evidence="3">Uncharacterized protein C7orf50 homolog</fullName>
    </submittedName>
</protein>
<dbReference type="PANTHER" id="PTHR22306:SF2">
    <property type="entry name" value="CHROMOSOME 7 OPEN READING FRAME 50"/>
    <property type="match status" value="1"/>
</dbReference>
<dbReference type="AlphaFoldDB" id="A0A4C1WWU5"/>
<sequence length="227" mass="26699">MKKNKKRLQSNKSKLDKNCDSHDVGVSRVTDQNEESLIGKQVSDAETTISLKRDLEDDSDIEDQPKQKKKKKKLKTEALNTDNKGKKSIRQMKREKHAQRQMATEALAKDTLKQQNIQYLLQWKHNKSHWKFMKARQIWLFKNKFSVNLISDDIWPTLLNYFQSAQGNVKNMLLKDANEVIRAMDTWAEMQNSEVNEHPEESTEQNIKKPDDISYKRARDIIQNIEE</sequence>
<evidence type="ECO:0000313" key="3">
    <source>
        <dbReference type="EMBL" id="GBP55918.1"/>
    </source>
</evidence>
<dbReference type="InterPro" id="IPR019327">
    <property type="entry name" value="WKF"/>
</dbReference>
<name>A0A4C1WWU5_EUMVA</name>
<gene>
    <name evidence="3" type="ORF">EVAR_43710_1</name>
</gene>
<dbReference type="STRING" id="151549.A0A4C1WWU5"/>
<keyword evidence="4" id="KW-1185">Reference proteome</keyword>
<organism evidence="3 4">
    <name type="scientific">Eumeta variegata</name>
    <name type="common">Bagworm moth</name>
    <name type="synonym">Eumeta japonica</name>
    <dbReference type="NCBI Taxonomy" id="151549"/>
    <lineage>
        <taxon>Eukaryota</taxon>
        <taxon>Metazoa</taxon>
        <taxon>Ecdysozoa</taxon>
        <taxon>Arthropoda</taxon>
        <taxon>Hexapoda</taxon>
        <taxon>Insecta</taxon>
        <taxon>Pterygota</taxon>
        <taxon>Neoptera</taxon>
        <taxon>Endopterygota</taxon>
        <taxon>Lepidoptera</taxon>
        <taxon>Glossata</taxon>
        <taxon>Ditrysia</taxon>
        <taxon>Tineoidea</taxon>
        <taxon>Psychidae</taxon>
        <taxon>Oiketicinae</taxon>
        <taxon>Eumeta</taxon>
    </lineage>
</organism>
<evidence type="ECO:0000256" key="1">
    <source>
        <dbReference type="SAM" id="MobiDB-lite"/>
    </source>
</evidence>
<dbReference type="PANTHER" id="PTHR22306">
    <property type="entry name" value="CHROMOSOME 7 OPEN READING FRAME 50"/>
    <property type="match status" value="1"/>
</dbReference>